<comment type="subcellular location">
    <subcellularLocation>
        <location evidence="1">Nucleus</location>
    </subcellularLocation>
</comment>
<evidence type="ECO:0000259" key="7">
    <source>
        <dbReference type="Pfam" id="PF12717"/>
    </source>
</evidence>
<keyword evidence="6" id="KW-0131">Cell cycle</keyword>
<dbReference type="AlphaFoldDB" id="A0A059IZ24"/>
<keyword evidence="5" id="KW-0539">Nucleus</keyword>
<dbReference type="FunFam" id="1.25.10.10:FF:000272">
    <property type="entry name" value="Condensin complex subunit 1"/>
    <property type="match status" value="1"/>
</dbReference>
<dbReference type="SUPFAM" id="SSF48371">
    <property type="entry name" value="ARM repeat"/>
    <property type="match status" value="1"/>
</dbReference>
<feature type="domain" description="Condensin complex subunit 1 C-terminal" evidence="7">
    <location>
        <begin position="76"/>
        <end position="236"/>
    </location>
</feature>
<dbReference type="GO" id="GO:0042393">
    <property type="term" value="F:histone binding"/>
    <property type="evidence" value="ECO:0007669"/>
    <property type="project" value="TreeGrafter"/>
</dbReference>
<dbReference type="EMBL" id="AOKY01000668">
    <property type="protein sequence ID" value="KDB20881.1"/>
    <property type="molecule type" value="Genomic_DNA"/>
</dbReference>
<accession>A0A059IZ24</accession>
<keyword evidence="3" id="KW-0498">Mitosis</keyword>
<dbReference type="PANTHER" id="PTHR14222">
    <property type="entry name" value="CONDENSIN"/>
    <property type="match status" value="1"/>
</dbReference>
<sequence length="259" mass="29266">MAHIRERELLYGENSLLTHFGPLVTEICSNNTAYPDQNLQATATLCMAKLMCVSAEYCESNLPLLITIMERSDDPIVRSNAVIALGDMAVCFNHLIDENTDFLYRRLNDDDVSVKRTCLMTLTFLILAGQIKVKGQLGEMAKCLEDEDKKIADLARMFFTELSTKDNAVYNHFVDMFSLLSTEKSLEEESLRRIIKFLAGFVEKDKHARQLADKLAARLTRCETEKQWNDVAYALSLLPHKNEEISKTVAAGFKVVQAS</sequence>
<evidence type="ECO:0000256" key="3">
    <source>
        <dbReference type="ARBA" id="ARBA00022776"/>
    </source>
</evidence>
<dbReference type="Proteomes" id="UP000024533">
    <property type="component" value="Unassembled WGS sequence"/>
</dbReference>
<dbReference type="GO" id="GO:0005634">
    <property type="term" value="C:nucleus"/>
    <property type="evidence" value="ECO:0007669"/>
    <property type="project" value="UniProtKB-SubCell"/>
</dbReference>
<dbReference type="PANTHER" id="PTHR14222:SF2">
    <property type="entry name" value="CONDENSIN COMPLEX SUBUNIT 1"/>
    <property type="match status" value="1"/>
</dbReference>
<evidence type="ECO:0000313" key="8">
    <source>
        <dbReference type="EMBL" id="KDB20881.1"/>
    </source>
</evidence>
<dbReference type="GO" id="GO:0010032">
    <property type="term" value="P:meiotic chromosome condensation"/>
    <property type="evidence" value="ECO:0007669"/>
    <property type="project" value="TreeGrafter"/>
</dbReference>
<reference evidence="8 9" key="1">
    <citation type="submission" date="2014-02" db="EMBL/GenBank/DDBJ databases">
        <title>The Genome Sequence of Trichophyton interdigitale MR816.</title>
        <authorList>
            <consortium name="The Broad Institute Genomics Platform"/>
            <person name="Cuomo C.A."/>
            <person name="White T.C."/>
            <person name="Graser Y."/>
            <person name="Martinez-Rossi N."/>
            <person name="Heitman J."/>
            <person name="Young S.K."/>
            <person name="Zeng Q."/>
            <person name="Gargeya S."/>
            <person name="Abouelleil A."/>
            <person name="Alvarado L."/>
            <person name="Chapman S.B."/>
            <person name="Gainer-Dewar J."/>
            <person name="Goldberg J."/>
            <person name="Griggs A."/>
            <person name="Gujja S."/>
            <person name="Hansen M."/>
            <person name="Howarth C."/>
            <person name="Imamovic A."/>
            <person name="Larimer J."/>
            <person name="Martinez D."/>
            <person name="Murphy C."/>
            <person name="Pearson M.D."/>
            <person name="Persinoti G."/>
            <person name="Poon T."/>
            <person name="Priest M."/>
            <person name="Roberts A.D."/>
            <person name="Saif S."/>
            <person name="Shea T.D."/>
            <person name="Sykes S.N."/>
            <person name="Wortman J."/>
            <person name="Nusbaum C."/>
            <person name="Birren B."/>
        </authorList>
    </citation>
    <scope>NUCLEOTIDE SEQUENCE [LARGE SCALE GENOMIC DNA]</scope>
    <source>
        <strain evidence="8 9">MR816</strain>
    </source>
</reference>
<keyword evidence="4" id="KW-0226">DNA condensation</keyword>
<evidence type="ECO:0000313" key="9">
    <source>
        <dbReference type="Proteomes" id="UP000024533"/>
    </source>
</evidence>
<dbReference type="Gene3D" id="1.25.10.10">
    <property type="entry name" value="Leucine-rich Repeat Variant"/>
    <property type="match status" value="1"/>
</dbReference>
<dbReference type="GO" id="GO:0000779">
    <property type="term" value="C:condensed chromosome, centromeric region"/>
    <property type="evidence" value="ECO:0007669"/>
    <property type="project" value="TreeGrafter"/>
</dbReference>
<evidence type="ECO:0000256" key="1">
    <source>
        <dbReference type="ARBA" id="ARBA00004123"/>
    </source>
</evidence>
<evidence type="ECO:0000256" key="2">
    <source>
        <dbReference type="ARBA" id="ARBA00022618"/>
    </source>
</evidence>
<comment type="caution">
    <text evidence="8">The sequence shown here is derived from an EMBL/GenBank/DDBJ whole genome shotgun (WGS) entry which is preliminary data.</text>
</comment>
<dbReference type="Pfam" id="PF12717">
    <property type="entry name" value="Cnd1"/>
    <property type="match status" value="1"/>
</dbReference>
<dbReference type="InterPro" id="IPR026971">
    <property type="entry name" value="CND1/NCAPD3"/>
</dbReference>
<keyword evidence="2" id="KW-0132">Cell division</keyword>
<dbReference type="GO" id="GO:0007076">
    <property type="term" value="P:mitotic chromosome condensation"/>
    <property type="evidence" value="ECO:0007669"/>
    <property type="project" value="InterPro"/>
</dbReference>
<evidence type="ECO:0000256" key="6">
    <source>
        <dbReference type="ARBA" id="ARBA00023306"/>
    </source>
</evidence>
<protein>
    <recommendedName>
        <fullName evidence="7">Condensin complex subunit 1 C-terminal domain-containing protein</fullName>
    </recommendedName>
</protein>
<dbReference type="GO" id="GO:0000796">
    <property type="term" value="C:condensin complex"/>
    <property type="evidence" value="ECO:0007669"/>
    <property type="project" value="TreeGrafter"/>
</dbReference>
<dbReference type="InterPro" id="IPR016024">
    <property type="entry name" value="ARM-type_fold"/>
</dbReference>
<keyword evidence="9" id="KW-1185">Reference proteome</keyword>
<dbReference type="OrthoDB" id="436262at2759"/>
<dbReference type="GO" id="GO:0051301">
    <property type="term" value="P:cell division"/>
    <property type="evidence" value="ECO:0007669"/>
    <property type="project" value="UniProtKB-KW"/>
</dbReference>
<name>A0A059IZ24_TRIIM</name>
<dbReference type="STRING" id="1215338.A0A059IZ24"/>
<gene>
    <name evidence="8" type="ORF">H109_07168</name>
</gene>
<evidence type="ECO:0000256" key="4">
    <source>
        <dbReference type="ARBA" id="ARBA00023067"/>
    </source>
</evidence>
<organism evidence="8 9">
    <name type="scientific">Trichophyton interdigitale (strain MR816)</name>
    <dbReference type="NCBI Taxonomy" id="1215338"/>
    <lineage>
        <taxon>Eukaryota</taxon>
        <taxon>Fungi</taxon>
        <taxon>Dikarya</taxon>
        <taxon>Ascomycota</taxon>
        <taxon>Pezizomycotina</taxon>
        <taxon>Eurotiomycetes</taxon>
        <taxon>Eurotiomycetidae</taxon>
        <taxon>Onygenales</taxon>
        <taxon>Arthrodermataceae</taxon>
        <taxon>Trichophyton</taxon>
    </lineage>
</organism>
<proteinExistence type="predicted"/>
<dbReference type="InterPro" id="IPR011989">
    <property type="entry name" value="ARM-like"/>
</dbReference>
<dbReference type="InterPro" id="IPR032682">
    <property type="entry name" value="Cnd1_C"/>
</dbReference>
<dbReference type="HOGENOM" id="CLU_1074381_0_0_1"/>
<evidence type="ECO:0000256" key="5">
    <source>
        <dbReference type="ARBA" id="ARBA00023242"/>
    </source>
</evidence>